<dbReference type="InterPro" id="IPR023828">
    <property type="entry name" value="Peptidase_S8_Ser-AS"/>
</dbReference>
<dbReference type="InterPro" id="IPR045051">
    <property type="entry name" value="SBT"/>
</dbReference>
<evidence type="ECO:0000256" key="10">
    <source>
        <dbReference type="ARBA" id="ARBA00023180"/>
    </source>
</evidence>
<dbReference type="KEGG" id="cam:101513266"/>
<evidence type="ECO:0000256" key="8">
    <source>
        <dbReference type="ARBA" id="ARBA00022801"/>
    </source>
</evidence>
<proteinExistence type="inferred from homology"/>
<evidence type="ECO:0000313" key="18">
    <source>
        <dbReference type="Proteomes" id="UP000087171"/>
    </source>
</evidence>
<evidence type="ECO:0000259" key="14">
    <source>
        <dbReference type="Pfam" id="PF00082"/>
    </source>
</evidence>
<dbReference type="GeneID" id="101513266"/>
<dbReference type="Proteomes" id="UP000087171">
    <property type="component" value="Unplaced"/>
</dbReference>
<dbReference type="PROSITE" id="PS00138">
    <property type="entry name" value="SUBTILASE_SER"/>
    <property type="match status" value="1"/>
</dbReference>
<accession>A0A1S2Z6A8</accession>
<dbReference type="Gene3D" id="3.50.30.30">
    <property type="match status" value="1"/>
</dbReference>
<feature type="domain" description="Peptidase S8/S53" evidence="14">
    <location>
        <begin position="159"/>
        <end position="635"/>
    </location>
</feature>
<dbReference type="RefSeq" id="XP_004515813.2">
    <property type="nucleotide sequence ID" value="XM_004515756.3"/>
</dbReference>
<dbReference type="AlphaFoldDB" id="A0A1S2Z6A8"/>
<dbReference type="SUPFAM" id="SSF52743">
    <property type="entry name" value="Subtilisin-like"/>
    <property type="match status" value="1"/>
</dbReference>
<feature type="domain" description="Subtilisin-like protease fibronectin type-III" evidence="17">
    <location>
        <begin position="688"/>
        <end position="786"/>
    </location>
</feature>
<comment type="function">
    <text evidence="1">Required for arbuscular mycorrhiza (AM) development during AM symbiosis with AM fungi (e.g. Glomeromycota intraradices).</text>
</comment>
<evidence type="ECO:0000259" key="16">
    <source>
        <dbReference type="Pfam" id="PF05922"/>
    </source>
</evidence>
<dbReference type="Pfam" id="PF00082">
    <property type="entry name" value="Peptidase_S8"/>
    <property type="match status" value="1"/>
</dbReference>
<dbReference type="GO" id="GO:0006508">
    <property type="term" value="P:proteolysis"/>
    <property type="evidence" value="ECO:0007669"/>
    <property type="project" value="UniProtKB-KW"/>
</dbReference>
<gene>
    <name evidence="19" type="primary">LOC101513266</name>
</gene>
<evidence type="ECO:0000256" key="12">
    <source>
        <dbReference type="PROSITE-ProRule" id="PRU01240"/>
    </source>
</evidence>
<evidence type="ECO:0000256" key="7">
    <source>
        <dbReference type="ARBA" id="ARBA00022729"/>
    </source>
</evidence>
<dbReference type="GO" id="GO:0048046">
    <property type="term" value="C:apoplast"/>
    <property type="evidence" value="ECO:0007669"/>
    <property type="project" value="UniProtKB-SubCell"/>
</dbReference>
<sequence>MLKYFTHIILKQKLLMRKPMSSSFGHALLLILLCFLLHKPTQAIKQSYIVYLGPHSYGPSLSSLDAEFVTNSHSNLLRSYVGSTVKAKEAIFYSYSKYFNGFAAMLDEDQAAMVAKNPNVVSVFSNRALKLHTTHSWDFLELGKNGFIRKNAAWSKTQGEDVIIGNIDTGVWPESKSFSDETMGPIPTRWRGSCDVDQNNTDKFYCNRKLIGARYFYKGYLAGVGDKTNASIFNSARDFHGHGSHTLSTAGGNFVGETSVNGNGKGTASGGSPKARVASYKVCWPPIVDGKGCYEADILAAFEAAISDGVDIISLSMGISPVEFFENSFSIGSFHAVANGIVVVSSAGNQGPSPSTVGNVEPWLLTVAASTTDRTFTNKVILGNGIKIKGTSLSKDLLTPRKFYPLVKAVDAKVENASYTDALLCNTGSLDPQKTTGKIVVCLRGNASRGDKGVEVDRAGAIGMVLANSKEVPNILLAYSHVLPSSMVNFQDGETIFNYINHTNSPVAFISKVSTRLGVKPAPLVSLFSSRGPNILDPTILKPDITAPGQNIIAAYSEANTTSTGLPFVAMSGTSMSCPHVAGVVGLIKALHPDWSPAAIKSSIMTTAKIEHNHHGRRVLSPSLENATPFAYGAGHIQPNSAVNPGLVYDLNVTDYMNYLCNRGYKDIHLSMFYGKPYTCPKSFSIVDFNYPTITIPNLKIGNSLNVTRTLTNVGDPSKYKVRIEAPDNVLVSVEPKVLKFKEKGEKREFTVTLSFRPLTNPKTDYVFGRLVWTGHKHRVGSSIAIKPQ</sequence>
<protein>
    <submittedName>
        <fullName evidence="19">Subtilisin-like protease SBT5.4</fullName>
    </submittedName>
</protein>
<evidence type="ECO:0000256" key="1">
    <source>
        <dbReference type="ARBA" id="ARBA00002076"/>
    </source>
</evidence>
<keyword evidence="7 13" id="KW-0732">Signal</keyword>
<dbReference type="PRINTS" id="PR00723">
    <property type="entry name" value="SUBTILISIN"/>
</dbReference>
<dbReference type="eggNOG" id="ENOG502QT1T">
    <property type="taxonomic scope" value="Eukaryota"/>
</dbReference>
<dbReference type="InterPro" id="IPR046450">
    <property type="entry name" value="PA_dom_sf"/>
</dbReference>
<evidence type="ECO:0000259" key="15">
    <source>
        <dbReference type="Pfam" id="PF02225"/>
    </source>
</evidence>
<dbReference type="FunFam" id="3.30.70.80:FF:000002">
    <property type="entry name" value="Subtilisin-like protease SBT5.3"/>
    <property type="match status" value="1"/>
</dbReference>
<evidence type="ECO:0000256" key="4">
    <source>
        <dbReference type="ARBA" id="ARBA00022523"/>
    </source>
</evidence>
<dbReference type="CDD" id="cd02120">
    <property type="entry name" value="PA_subtilisin_like"/>
    <property type="match status" value="1"/>
</dbReference>
<evidence type="ECO:0000256" key="11">
    <source>
        <dbReference type="PIRSR" id="PIRSR615500-1"/>
    </source>
</evidence>
<dbReference type="InterPro" id="IPR000209">
    <property type="entry name" value="Peptidase_S8/S53_dom"/>
</dbReference>
<dbReference type="GO" id="GO:0009610">
    <property type="term" value="P:response to symbiotic fungus"/>
    <property type="evidence" value="ECO:0007669"/>
    <property type="project" value="UniProtKB-ARBA"/>
</dbReference>
<evidence type="ECO:0000256" key="2">
    <source>
        <dbReference type="ARBA" id="ARBA00004271"/>
    </source>
</evidence>
<name>A0A1S2Z6A8_CICAR</name>
<feature type="chain" id="PRO_5010204283" evidence="13">
    <location>
        <begin position="44"/>
        <end position="789"/>
    </location>
</feature>
<dbReference type="InterPro" id="IPR041469">
    <property type="entry name" value="Subtilisin-like_FN3"/>
</dbReference>
<dbReference type="PROSITE" id="PS51892">
    <property type="entry name" value="SUBTILASE"/>
    <property type="match status" value="1"/>
</dbReference>
<dbReference type="GO" id="GO:0009609">
    <property type="term" value="P:response to symbiotic bacterium"/>
    <property type="evidence" value="ECO:0007669"/>
    <property type="project" value="UniProtKB-ARBA"/>
</dbReference>
<keyword evidence="9 12" id="KW-0720">Serine protease</keyword>
<comment type="subcellular location">
    <subcellularLocation>
        <location evidence="2">Secreted</location>
        <location evidence="2">Extracellular space</location>
        <location evidence="2">Apoplast</location>
    </subcellularLocation>
</comment>
<evidence type="ECO:0000256" key="9">
    <source>
        <dbReference type="ARBA" id="ARBA00022825"/>
    </source>
</evidence>
<keyword evidence="8 12" id="KW-0378">Hydrolase</keyword>
<organism evidence="18 19">
    <name type="scientific">Cicer arietinum</name>
    <name type="common">Chickpea</name>
    <name type="synonym">Garbanzo</name>
    <dbReference type="NCBI Taxonomy" id="3827"/>
    <lineage>
        <taxon>Eukaryota</taxon>
        <taxon>Viridiplantae</taxon>
        <taxon>Streptophyta</taxon>
        <taxon>Embryophyta</taxon>
        <taxon>Tracheophyta</taxon>
        <taxon>Spermatophyta</taxon>
        <taxon>Magnoliopsida</taxon>
        <taxon>eudicotyledons</taxon>
        <taxon>Gunneridae</taxon>
        <taxon>Pentapetalae</taxon>
        <taxon>rosids</taxon>
        <taxon>fabids</taxon>
        <taxon>Fabales</taxon>
        <taxon>Fabaceae</taxon>
        <taxon>Papilionoideae</taxon>
        <taxon>50 kb inversion clade</taxon>
        <taxon>NPAAA clade</taxon>
        <taxon>Hologalegina</taxon>
        <taxon>IRL clade</taxon>
        <taxon>Cicereae</taxon>
        <taxon>Cicer</taxon>
    </lineage>
</organism>
<feature type="domain" description="PA" evidence="15">
    <location>
        <begin position="404"/>
        <end position="496"/>
    </location>
</feature>
<dbReference type="InterPro" id="IPR036852">
    <property type="entry name" value="Peptidase_S8/S53_dom_sf"/>
</dbReference>
<evidence type="ECO:0000313" key="19">
    <source>
        <dbReference type="RefSeq" id="XP_004515813.2"/>
    </source>
</evidence>
<dbReference type="Gene3D" id="3.30.70.80">
    <property type="entry name" value="Peptidase S8 propeptide/proteinase inhibitor I9"/>
    <property type="match status" value="1"/>
</dbReference>
<evidence type="ECO:0000256" key="3">
    <source>
        <dbReference type="ARBA" id="ARBA00011073"/>
    </source>
</evidence>
<evidence type="ECO:0000259" key="17">
    <source>
        <dbReference type="Pfam" id="PF17766"/>
    </source>
</evidence>
<dbReference type="FunFam" id="3.50.30.30:FF:000005">
    <property type="entry name" value="subtilisin-like protease SBT1.5"/>
    <property type="match status" value="1"/>
</dbReference>
<evidence type="ECO:0000256" key="5">
    <source>
        <dbReference type="ARBA" id="ARBA00022525"/>
    </source>
</evidence>
<comment type="similarity">
    <text evidence="3 12">Belongs to the peptidase S8 family.</text>
</comment>
<keyword evidence="6 12" id="KW-0645">Protease</keyword>
<dbReference type="Gene3D" id="3.40.50.200">
    <property type="entry name" value="Peptidase S8/S53 domain"/>
    <property type="match status" value="1"/>
</dbReference>
<evidence type="ECO:0000256" key="13">
    <source>
        <dbReference type="SAM" id="SignalP"/>
    </source>
</evidence>
<dbReference type="Pfam" id="PF17766">
    <property type="entry name" value="fn3_6"/>
    <property type="match status" value="1"/>
</dbReference>
<keyword evidence="10" id="KW-0325">Glycoprotein</keyword>
<feature type="signal peptide" evidence="13">
    <location>
        <begin position="1"/>
        <end position="43"/>
    </location>
</feature>
<feature type="active site" description="Charge relay system" evidence="11 12">
    <location>
        <position position="242"/>
    </location>
</feature>
<dbReference type="InterPro" id="IPR037045">
    <property type="entry name" value="S8pro/Inhibitor_I9_sf"/>
</dbReference>
<dbReference type="PANTHER" id="PTHR10795">
    <property type="entry name" value="PROPROTEIN CONVERTASE SUBTILISIN/KEXIN"/>
    <property type="match status" value="1"/>
</dbReference>
<dbReference type="InterPro" id="IPR015500">
    <property type="entry name" value="Peptidase_S8_subtilisin-rel"/>
</dbReference>
<keyword evidence="18" id="KW-1185">Reference proteome</keyword>
<dbReference type="SUPFAM" id="SSF52025">
    <property type="entry name" value="PA domain"/>
    <property type="match status" value="1"/>
</dbReference>
<dbReference type="FunFam" id="3.40.50.200:FF:000006">
    <property type="entry name" value="Subtilisin-like protease SBT1.5"/>
    <property type="match status" value="1"/>
</dbReference>
<feature type="active site" description="Charge relay system" evidence="11 12">
    <location>
        <position position="575"/>
    </location>
</feature>
<reference evidence="19" key="1">
    <citation type="submission" date="2025-08" db="UniProtKB">
        <authorList>
            <consortium name="RefSeq"/>
        </authorList>
    </citation>
    <scope>IDENTIFICATION</scope>
    <source>
        <tissue evidence="19">Etiolated seedlings</tissue>
    </source>
</reference>
<dbReference type="InterPro" id="IPR034197">
    <property type="entry name" value="Peptidases_S8_3"/>
</dbReference>
<keyword evidence="5" id="KW-0964">Secreted</keyword>
<dbReference type="GO" id="GO:0004252">
    <property type="term" value="F:serine-type endopeptidase activity"/>
    <property type="evidence" value="ECO:0007669"/>
    <property type="project" value="UniProtKB-UniRule"/>
</dbReference>
<keyword evidence="4" id="KW-0052">Apoplast</keyword>
<dbReference type="PaxDb" id="3827-XP_004515813.1"/>
<dbReference type="Pfam" id="PF02225">
    <property type="entry name" value="PA"/>
    <property type="match status" value="1"/>
</dbReference>
<feature type="active site" description="Charge relay system" evidence="11 12">
    <location>
        <position position="168"/>
    </location>
</feature>
<dbReference type="CDD" id="cd04852">
    <property type="entry name" value="Peptidases_S8_3"/>
    <property type="match status" value="1"/>
</dbReference>
<dbReference type="InterPro" id="IPR010259">
    <property type="entry name" value="S8pro/Inhibitor_I9"/>
</dbReference>
<dbReference type="OrthoDB" id="206201at2759"/>
<dbReference type="Gene3D" id="2.60.40.2310">
    <property type="match status" value="1"/>
</dbReference>
<dbReference type="Pfam" id="PF05922">
    <property type="entry name" value="Inhibitor_I9"/>
    <property type="match status" value="1"/>
</dbReference>
<feature type="domain" description="Inhibitor I9" evidence="16">
    <location>
        <begin position="47"/>
        <end position="132"/>
    </location>
</feature>
<dbReference type="InterPro" id="IPR003137">
    <property type="entry name" value="PA_domain"/>
</dbReference>
<evidence type="ECO:0000256" key="6">
    <source>
        <dbReference type="ARBA" id="ARBA00022670"/>
    </source>
</evidence>